<feature type="domain" description="Exonuclease" evidence="2">
    <location>
        <begin position="19"/>
        <end position="202"/>
    </location>
</feature>
<dbReference type="Gene3D" id="3.30.420.10">
    <property type="entry name" value="Ribonuclease H-like superfamily/Ribonuclease H"/>
    <property type="match status" value="1"/>
</dbReference>
<reference evidence="4" key="1">
    <citation type="journal article" date="2019" name="Int. J. Syst. Evol. Microbiol.">
        <title>The Global Catalogue of Microorganisms (GCM) 10K type strain sequencing project: providing services to taxonomists for standard genome sequencing and annotation.</title>
        <authorList>
            <consortium name="The Broad Institute Genomics Platform"/>
            <consortium name="The Broad Institute Genome Sequencing Center for Infectious Disease"/>
            <person name="Wu L."/>
            <person name="Ma J."/>
        </authorList>
    </citation>
    <scope>NUCLEOTIDE SEQUENCE [LARGE SCALE GENOMIC DNA]</scope>
    <source>
        <strain evidence="4">JCM 13813</strain>
    </source>
</reference>
<name>A0ABP5J7F3_9ACTN</name>
<dbReference type="Proteomes" id="UP001501161">
    <property type="component" value="Unassembled WGS sequence"/>
</dbReference>
<evidence type="ECO:0000259" key="2">
    <source>
        <dbReference type="SMART" id="SM00479"/>
    </source>
</evidence>
<dbReference type="Pfam" id="PF00929">
    <property type="entry name" value="RNase_T"/>
    <property type="match status" value="1"/>
</dbReference>
<gene>
    <name evidence="3" type="ORF">GCM10009726_29150</name>
</gene>
<evidence type="ECO:0000313" key="4">
    <source>
        <dbReference type="Proteomes" id="UP001501161"/>
    </source>
</evidence>
<evidence type="ECO:0000256" key="1">
    <source>
        <dbReference type="SAM" id="MobiDB-lite"/>
    </source>
</evidence>
<keyword evidence="4" id="KW-1185">Reference proteome</keyword>
<sequence>MTTLTAAQFELFERLTERTFLVLDTEYCTDPDGGLPRLISLGLTPVVRGKRTNNGELYIEMNPCVPIDEATAAVHGFTDAYVARKRRFPHYAPAVLRALDVEDAVLVGHTGADIGVLRGELERLDQAGGNAVGFDDLPDLPIVDTSTLPRLLRHPVAGTSTSVSLAALCAATGVANRAAHDAKADARATADALIQLLVHAAASMSYDGIEALLADHDRGTTRTPRLALHISSRNAAPSVPAAHLARHAAPLTHRGDDAEVAAWLELAGACVQLRCEHLRVEARLAAAENAHALLAPMTALMTGATEPGQPGTLLGALAELLMGGTARADPPATTLVLPGKRVFFWWRALLPDLKASAPCAGKLRCPDCWEGNGCARDTLYKAVANLLTHGEDPTLTRKRVKNMLFGSDPRKRVNAWSQGRPAIAAHMTWLVATWAEGQETSPATFLDKATSLRLEEHDPHLALMVCRNLAEAGSPTAVEDVAKRALERATTDPAYDELRTWTTWREQAAELHARRSAPRVIVEPRRARPGGRVNPNPYLPRA</sequence>
<proteinExistence type="predicted"/>
<dbReference type="CDD" id="cd06127">
    <property type="entry name" value="DEDDh"/>
    <property type="match status" value="1"/>
</dbReference>
<feature type="region of interest" description="Disordered" evidence="1">
    <location>
        <begin position="523"/>
        <end position="542"/>
    </location>
</feature>
<protein>
    <recommendedName>
        <fullName evidence="2">Exonuclease domain-containing protein</fullName>
    </recommendedName>
</protein>
<accession>A0ABP5J7F3</accession>
<dbReference type="SUPFAM" id="SSF53098">
    <property type="entry name" value="Ribonuclease H-like"/>
    <property type="match status" value="1"/>
</dbReference>
<dbReference type="EMBL" id="BAAAMQ010000015">
    <property type="protein sequence ID" value="GAA2112440.1"/>
    <property type="molecule type" value="Genomic_DNA"/>
</dbReference>
<dbReference type="InterPro" id="IPR012337">
    <property type="entry name" value="RNaseH-like_sf"/>
</dbReference>
<dbReference type="InterPro" id="IPR013520">
    <property type="entry name" value="Ribonucl_H"/>
</dbReference>
<organism evidence="3 4">
    <name type="scientific">Nocardioides furvisabuli</name>
    <dbReference type="NCBI Taxonomy" id="375542"/>
    <lineage>
        <taxon>Bacteria</taxon>
        <taxon>Bacillati</taxon>
        <taxon>Actinomycetota</taxon>
        <taxon>Actinomycetes</taxon>
        <taxon>Propionibacteriales</taxon>
        <taxon>Nocardioidaceae</taxon>
        <taxon>Nocardioides</taxon>
    </lineage>
</organism>
<dbReference type="InterPro" id="IPR036397">
    <property type="entry name" value="RNaseH_sf"/>
</dbReference>
<comment type="caution">
    <text evidence="3">The sequence shown here is derived from an EMBL/GenBank/DDBJ whole genome shotgun (WGS) entry which is preliminary data.</text>
</comment>
<dbReference type="RefSeq" id="WP_231252144.1">
    <property type="nucleotide sequence ID" value="NZ_BAAAMQ010000015.1"/>
</dbReference>
<dbReference type="SMART" id="SM00479">
    <property type="entry name" value="EXOIII"/>
    <property type="match status" value="1"/>
</dbReference>
<evidence type="ECO:0000313" key="3">
    <source>
        <dbReference type="EMBL" id="GAA2112440.1"/>
    </source>
</evidence>